<keyword evidence="5 6" id="KW-0472">Membrane</keyword>
<dbReference type="EMBL" id="JBHULH010000008">
    <property type="protein sequence ID" value="MFD2568118.1"/>
    <property type="molecule type" value="Genomic_DNA"/>
</dbReference>
<feature type="transmembrane region" description="Helical" evidence="6">
    <location>
        <begin position="770"/>
        <end position="788"/>
    </location>
</feature>
<feature type="transmembrane region" description="Helical" evidence="6">
    <location>
        <begin position="915"/>
        <end position="942"/>
    </location>
</feature>
<dbReference type="PANTHER" id="PTHR30071">
    <property type="entry name" value="HEME EXPORTER PROTEIN C"/>
    <property type="match status" value="1"/>
</dbReference>
<protein>
    <submittedName>
        <fullName evidence="9">Cytochrome c biogenesis protein CcsA</fullName>
    </submittedName>
</protein>
<evidence type="ECO:0000256" key="1">
    <source>
        <dbReference type="ARBA" id="ARBA00004141"/>
    </source>
</evidence>
<feature type="transmembrane region" description="Helical" evidence="6">
    <location>
        <begin position="857"/>
        <end position="873"/>
    </location>
</feature>
<feature type="transmembrane region" description="Helical" evidence="6">
    <location>
        <begin position="1031"/>
        <end position="1051"/>
    </location>
</feature>
<evidence type="ECO:0000313" key="10">
    <source>
        <dbReference type="Proteomes" id="UP001597508"/>
    </source>
</evidence>
<sequence length="1093" mass="124405">MKKLFNILYSTRLMAILFIVFATAMGIATFIENDYGTQTAKALVYNTRWFEAIMVFFVINFFGNIFRYRLTKKEKWPVLMFHLAFLFIIIGAGITRYIGYEGLMLIDEGETTNKFLSETTYVNLVVDNDKEQKIIHRKTLFSAKGKNSWSIEDDFRGKEFSIDLVDYIPWAEKKLVEDENGSEFLFVVESSSGSRHEHYIKKGTLQNIHGILVGFEAPGENASVNIFRQNGNLKIKSKTDGTWMRMADQRQGAVAKDSVQQFQLRSLYNVAGLPFVVPEPVKKGEIRTVRGKKRDDKKLDVLVLDVNVDGQTQQIELAGGQYNSQNSKQLSVNGLNFRLLYGSKILETPFSIKLNDFQLEKYPGSESAAAYASEITVTDQKEVFDYRIYMNHILDHKGYKFFQASYDLSGPVEQTHLSVNHDFWGTLITYIGYSLLYFGMISLLFAPKTRFDQLKKMLKKIEKKKAALVLFFGIFVGASSFAQDHNTHAPARATDQQIDSILEANMIDLKHAETFNKIVIQDAGGRMKPAHTFASELIRKVSYQEDFKGMEPSQVLLSIIENPRLWFDVPFIYLEDGNTKIREDLGLDKDVEYARLSDFITARGEYKIRDAVAEAQKKNVKNKFEKDLIKIDRRVGLLYSAIGGGIFRIFPIPNDENNTWVSMPETSRAPFKGVDSVFVRQAIPVYLQLLQVAKKNGDYTEADKMLVGLKNFQKKYGSEVYPDEGKIDMEIRYNKLSIFNKLSKYYGMISVVMLFFVIFQILYNEEKSKNIKYILGGLAVVFAGLYLSSVIGKWGLIMTIILAILLVLQIVFPKNWLSIIVKFLIGTIILLFVAHIAGLGARWYISGNAPWSNAYESIIYVAFAVMLFGFIIGRKSSLTIAAAAFLTSMFLFFAHQNWLDPEIANLQPVLNSWWLLVHVSIIVASYGPFALGMILGVVALLLTIFTNKDNKARVELNIKEITAINEMALTVGLVMLTIGNFLGGMWANESWGRYWGWDPKETWALISIMIYAFVLHMRLIPGLRSRYTFNLWSIIAFGSIMMTYFGVNFYLSGLHSYASGDQVITPSSVYYSVAFVAVLGFVAWLRHRKFYKS</sequence>
<feature type="domain" description="ResB-like" evidence="8">
    <location>
        <begin position="341"/>
        <end position="417"/>
    </location>
</feature>
<comment type="subcellular location">
    <subcellularLocation>
        <location evidence="1">Membrane</location>
        <topology evidence="1">Multi-pass membrane protein</topology>
    </subcellularLocation>
</comment>
<dbReference type="Pfam" id="PF01578">
    <property type="entry name" value="Cytochrom_C_asm"/>
    <property type="match status" value="1"/>
</dbReference>
<dbReference type="InterPro" id="IPR002541">
    <property type="entry name" value="Cyt_c_assembly"/>
</dbReference>
<evidence type="ECO:0000256" key="2">
    <source>
        <dbReference type="ARBA" id="ARBA00022692"/>
    </source>
</evidence>
<reference evidence="10" key="1">
    <citation type="journal article" date="2019" name="Int. J. Syst. Evol. Microbiol.">
        <title>The Global Catalogue of Microorganisms (GCM) 10K type strain sequencing project: providing services to taxonomists for standard genome sequencing and annotation.</title>
        <authorList>
            <consortium name="The Broad Institute Genomics Platform"/>
            <consortium name="The Broad Institute Genome Sequencing Center for Infectious Disease"/>
            <person name="Wu L."/>
            <person name="Ma J."/>
        </authorList>
    </citation>
    <scope>NUCLEOTIDE SEQUENCE [LARGE SCALE GENOMIC DNA]</scope>
    <source>
        <strain evidence="10">KCTC 52127</strain>
    </source>
</reference>
<feature type="transmembrane region" description="Helical" evidence="6">
    <location>
        <begin position="423"/>
        <end position="445"/>
    </location>
</feature>
<name>A0ABW5LTG4_9FLAO</name>
<evidence type="ECO:0000313" key="9">
    <source>
        <dbReference type="EMBL" id="MFD2568118.1"/>
    </source>
</evidence>
<evidence type="ECO:0000256" key="4">
    <source>
        <dbReference type="ARBA" id="ARBA00022989"/>
    </source>
</evidence>
<feature type="transmembrane region" description="Helical" evidence="6">
    <location>
        <begin position="878"/>
        <end position="895"/>
    </location>
</feature>
<evidence type="ECO:0000259" key="8">
    <source>
        <dbReference type="Pfam" id="PF05140"/>
    </source>
</evidence>
<feature type="transmembrane region" description="Helical" evidence="6">
    <location>
        <begin position="745"/>
        <end position="763"/>
    </location>
</feature>
<keyword evidence="10" id="KW-1185">Reference proteome</keyword>
<feature type="transmembrane region" description="Helical" evidence="6">
    <location>
        <begin position="43"/>
        <end position="66"/>
    </location>
</feature>
<keyword evidence="4 6" id="KW-1133">Transmembrane helix</keyword>
<proteinExistence type="predicted"/>
<evidence type="ECO:0000256" key="5">
    <source>
        <dbReference type="ARBA" id="ARBA00023136"/>
    </source>
</evidence>
<feature type="transmembrane region" description="Helical" evidence="6">
    <location>
        <begin position="12"/>
        <end position="31"/>
    </location>
</feature>
<evidence type="ECO:0000256" key="6">
    <source>
        <dbReference type="SAM" id="Phobius"/>
    </source>
</evidence>
<dbReference type="PANTHER" id="PTHR30071:SF1">
    <property type="entry name" value="CYTOCHROME B_B6 PROTEIN-RELATED"/>
    <property type="match status" value="1"/>
</dbReference>
<feature type="transmembrane region" description="Helical" evidence="6">
    <location>
        <begin position="794"/>
        <end position="812"/>
    </location>
</feature>
<feature type="domain" description="Cytochrome c assembly protein" evidence="7">
    <location>
        <begin position="851"/>
        <end position="1055"/>
    </location>
</feature>
<gene>
    <name evidence="9" type="primary">ccsA</name>
    <name evidence="9" type="ORF">ACFSRZ_12085</name>
</gene>
<feature type="transmembrane region" description="Helical" evidence="6">
    <location>
        <begin position="1002"/>
        <end position="1019"/>
    </location>
</feature>
<dbReference type="InterPro" id="IPR045062">
    <property type="entry name" value="Cyt_c_biogenesis_CcsA/CcmC"/>
</dbReference>
<dbReference type="InterPro" id="IPR007816">
    <property type="entry name" value="ResB-like_domain"/>
</dbReference>
<keyword evidence="3" id="KW-0201">Cytochrome c-type biogenesis</keyword>
<dbReference type="Proteomes" id="UP001597508">
    <property type="component" value="Unassembled WGS sequence"/>
</dbReference>
<keyword evidence="2 6" id="KW-0812">Transmembrane</keyword>
<comment type="caution">
    <text evidence="9">The sequence shown here is derived from an EMBL/GenBank/DDBJ whole genome shotgun (WGS) entry which is preliminary data.</text>
</comment>
<feature type="transmembrane region" description="Helical" evidence="6">
    <location>
        <begin position="819"/>
        <end position="845"/>
    </location>
</feature>
<evidence type="ECO:0000259" key="7">
    <source>
        <dbReference type="Pfam" id="PF01578"/>
    </source>
</evidence>
<accession>A0ABW5LTG4</accession>
<evidence type="ECO:0000256" key="3">
    <source>
        <dbReference type="ARBA" id="ARBA00022748"/>
    </source>
</evidence>
<feature type="transmembrane region" description="Helical" evidence="6">
    <location>
        <begin position="963"/>
        <end position="982"/>
    </location>
</feature>
<organism evidence="9 10">
    <name type="scientific">Pseudotenacibaculum haliotis</name>
    <dbReference type="NCBI Taxonomy" id="1862138"/>
    <lineage>
        <taxon>Bacteria</taxon>
        <taxon>Pseudomonadati</taxon>
        <taxon>Bacteroidota</taxon>
        <taxon>Flavobacteriia</taxon>
        <taxon>Flavobacteriales</taxon>
        <taxon>Flavobacteriaceae</taxon>
        <taxon>Pseudotenacibaculum</taxon>
    </lineage>
</organism>
<dbReference type="Pfam" id="PF05140">
    <property type="entry name" value="ResB"/>
    <property type="match status" value="1"/>
</dbReference>
<feature type="transmembrane region" description="Helical" evidence="6">
    <location>
        <begin position="78"/>
        <end position="98"/>
    </location>
</feature>
<feature type="transmembrane region" description="Helical" evidence="6">
    <location>
        <begin position="1063"/>
        <end position="1085"/>
    </location>
</feature>
<dbReference type="RefSeq" id="WP_379666826.1">
    <property type="nucleotide sequence ID" value="NZ_JBHULH010000008.1"/>
</dbReference>
<feature type="transmembrane region" description="Helical" evidence="6">
    <location>
        <begin position="466"/>
        <end position="482"/>
    </location>
</feature>